<dbReference type="InterPro" id="IPR052158">
    <property type="entry name" value="INH-QAR"/>
</dbReference>
<keyword evidence="3" id="KW-1185">Reference proteome</keyword>
<gene>
    <name evidence="2" type="ORF">GSI_08153</name>
</gene>
<dbReference type="EMBL" id="AYKW01000019">
    <property type="protein sequence ID" value="PIL29715.1"/>
    <property type="molecule type" value="Genomic_DNA"/>
</dbReference>
<dbReference type="OrthoDB" id="543156at2759"/>
<dbReference type="Pfam" id="PF01965">
    <property type="entry name" value="DJ-1_PfpI"/>
    <property type="match status" value="1"/>
</dbReference>
<dbReference type="PANTHER" id="PTHR43130:SF15">
    <property type="entry name" value="THIJ_PFPI FAMILY PROTEIN (AFU_ORTHOLOGUE AFUA_5G14240)"/>
    <property type="match status" value="1"/>
</dbReference>
<proteinExistence type="predicted"/>
<dbReference type="InterPro" id="IPR029062">
    <property type="entry name" value="Class_I_gatase-like"/>
</dbReference>
<dbReference type="STRING" id="1077348.A0A2G8S7J7"/>
<evidence type="ECO:0000313" key="3">
    <source>
        <dbReference type="Proteomes" id="UP000230002"/>
    </source>
</evidence>
<dbReference type="Gene3D" id="3.40.50.880">
    <property type="match status" value="1"/>
</dbReference>
<evidence type="ECO:0000259" key="1">
    <source>
        <dbReference type="Pfam" id="PF01965"/>
    </source>
</evidence>
<name>A0A2G8S7J7_9APHY</name>
<feature type="domain" description="DJ-1/PfpI" evidence="1">
    <location>
        <begin position="12"/>
        <end position="188"/>
    </location>
</feature>
<sequence length="229" mass="24288">MTAPAPAETISKIGVAVFPGFELLDTFGPLEALYGVSGAHKVDLYVVAATLDPVYSGTSNPMMNKAGSHFGVSVVPTHTHETVPDLDVLLVPGGIGVIEETAKPTVEFVKKTYPKLKYLITVCNGASIPAAAGVLDGKRATTNKAAWKAATSAGPNVNWVKTARYVVDGNCWTSAGVSAGIDVTLAWISKVYGEGLARMLANGMEYEWRDDPNWDPFAYMFGDGEFLNA</sequence>
<protein>
    <recommendedName>
        <fullName evidence="1">DJ-1/PfpI domain-containing protein</fullName>
    </recommendedName>
</protein>
<dbReference type="SUPFAM" id="SSF52317">
    <property type="entry name" value="Class I glutamine amidotransferase-like"/>
    <property type="match status" value="1"/>
</dbReference>
<dbReference type="AlphaFoldDB" id="A0A2G8S7J7"/>
<dbReference type="CDD" id="cd03139">
    <property type="entry name" value="GATase1_PfpI_2"/>
    <property type="match status" value="1"/>
</dbReference>
<dbReference type="Proteomes" id="UP000230002">
    <property type="component" value="Unassembled WGS sequence"/>
</dbReference>
<dbReference type="PANTHER" id="PTHR43130">
    <property type="entry name" value="ARAC-FAMILY TRANSCRIPTIONAL REGULATOR"/>
    <property type="match status" value="1"/>
</dbReference>
<reference evidence="2 3" key="1">
    <citation type="journal article" date="2015" name="Sci. Rep.">
        <title>Chromosome-level genome map provides insights into diverse defense mechanisms in the medicinal fungus Ganoderma sinense.</title>
        <authorList>
            <person name="Zhu Y."/>
            <person name="Xu J."/>
            <person name="Sun C."/>
            <person name="Zhou S."/>
            <person name="Xu H."/>
            <person name="Nelson D.R."/>
            <person name="Qian J."/>
            <person name="Song J."/>
            <person name="Luo H."/>
            <person name="Xiang L."/>
            <person name="Li Y."/>
            <person name="Xu Z."/>
            <person name="Ji A."/>
            <person name="Wang L."/>
            <person name="Lu S."/>
            <person name="Hayward A."/>
            <person name="Sun W."/>
            <person name="Li X."/>
            <person name="Schwartz D.C."/>
            <person name="Wang Y."/>
            <person name="Chen S."/>
        </authorList>
    </citation>
    <scope>NUCLEOTIDE SEQUENCE [LARGE SCALE GENOMIC DNA]</scope>
    <source>
        <strain evidence="2 3">ZZ0214-1</strain>
    </source>
</reference>
<dbReference type="InterPro" id="IPR002818">
    <property type="entry name" value="DJ-1/PfpI"/>
</dbReference>
<organism evidence="2 3">
    <name type="scientific">Ganoderma sinense ZZ0214-1</name>
    <dbReference type="NCBI Taxonomy" id="1077348"/>
    <lineage>
        <taxon>Eukaryota</taxon>
        <taxon>Fungi</taxon>
        <taxon>Dikarya</taxon>
        <taxon>Basidiomycota</taxon>
        <taxon>Agaricomycotina</taxon>
        <taxon>Agaricomycetes</taxon>
        <taxon>Polyporales</taxon>
        <taxon>Polyporaceae</taxon>
        <taxon>Ganoderma</taxon>
    </lineage>
</organism>
<evidence type="ECO:0000313" key="2">
    <source>
        <dbReference type="EMBL" id="PIL29715.1"/>
    </source>
</evidence>
<comment type="caution">
    <text evidence="2">The sequence shown here is derived from an EMBL/GenBank/DDBJ whole genome shotgun (WGS) entry which is preliminary data.</text>
</comment>
<accession>A0A2G8S7J7</accession>